<gene>
    <name evidence="2" type="ORF">HOLleu_24193</name>
</gene>
<accession>A0A9Q1BWB9</accession>
<feature type="chain" id="PRO_5040108894" evidence="1">
    <location>
        <begin position="25"/>
        <end position="69"/>
    </location>
</feature>
<name>A0A9Q1BWB9_HOLLE</name>
<sequence>MRLFLTRLFISWINLYLMNNPVEQNVPVKVESMKTEKKFLYIVQRVMSYVDHRPQRVGMESGSQRNQHV</sequence>
<proteinExistence type="predicted"/>
<keyword evidence="1" id="KW-0732">Signal</keyword>
<evidence type="ECO:0000313" key="2">
    <source>
        <dbReference type="EMBL" id="KAJ8033830.1"/>
    </source>
</evidence>
<dbReference type="AlphaFoldDB" id="A0A9Q1BWB9"/>
<dbReference type="EMBL" id="JAIZAY010000011">
    <property type="protein sequence ID" value="KAJ8033830.1"/>
    <property type="molecule type" value="Genomic_DNA"/>
</dbReference>
<comment type="caution">
    <text evidence="2">The sequence shown here is derived from an EMBL/GenBank/DDBJ whole genome shotgun (WGS) entry which is preliminary data.</text>
</comment>
<evidence type="ECO:0000256" key="1">
    <source>
        <dbReference type="SAM" id="SignalP"/>
    </source>
</evidence>
<protein>
    <submittedName>
        <fullName evidence="2">Uncharacterized protein</fullName>
    </submittedName>
</protein>
<keyword evidence="3" id="KW-1185">Reference proteome</keyword>
<feature type="signal peptide" evidence="1">
    <location>
        <begin position="1"/>
        <end position="24"/>
    </location>
</feature>
<reference evidence="2" key="1">
    <citation type="submission" date="2021-10" db="EMBL/GenBank/DDBJ databases">
        <title>Tropical sea cucumber genome reveals ecological adaptation and Cuvierian tubules defense mechanism.</title>
        <authorList>
            <person name="Chen T."/>
        </authorList>
    </citation>
    <scope>NUCLEOTIDE SEQUENCE</scope>
    <source>
        <strain evidence="2">Nanhai2018</strain>
        <tissue evidence="2">Muscle</tissue>
    </source>
</reference>
<organism evidence="2 3">
    <name type="scientific">Holothuria leucospilota</name>
    <name type="common">Black long sea cucumber</name>
    <name type="synonym">Mertensiothuria leucospilota</name>
    <dbReference type="NCBI Taxonomy" id="206669"/>
    <lineage>
        <taxon>Eukaryota</taxon>
        <taxon>Metazoa</taxon>
        <taxon>Echinodermata</taxon>
        <taxon>Eleutherozoa</taxon>
        <taxon>Echinozoa</taxon>
        <taxon>Holothuroidea</taxon>
        <taxon>Aspidochirotacea</taxon>
        <taxon>Aspidochirotida</taxon>
        <taxon>Holothuriidae</taxon>
        <taxon>Holothuria</taxon>
    </lineage>
</organism>
<evidence type="ECO:0000313" key="3">
    <source>
        <dbReference type="Proteomes" id="UP001152320"/>
    </source>
</evidence>
<dbReference type="Proteomes" id="UP001152320">
    <property type="component" value="Chromosome 11"/>
</dbReference>